<sequence>MSFTWHDFHGNLMHSSSTLNFQRGFTTVRSRHPELTRFADPAALLDHLHRGDAPSDKKNIVLSTLIRSAKSDNRAGDCALTLMLLALWPGLDGVFRRSRARRLGHVDELASEILARATTGVRNLDLTKVNWIAATILQNVERDVRRAHQRESLLQRQQDVFDPDIHGGTTHAVDADALPETLLAKLTGLIGADADLVIRVVVDGYTQGEAGKNLGLSEPAARKRFQRALKRLRDHVDENS</sequence>
<dbReference type="AlphaFoldDB" id="A0A246JES6"/>
<dbReference type="Gene3D" id="1.10.10.10">
    <property type="entry name" value="Winged helix-like DNA-binding domain superfamily/Winged helix DNA-binding domain"/>
    <property type="match status" value="1"/>
</dbReference>
<gene>
    <name evidence="1" type="ORF">CDQ91_19470</name>
</gene>
<dbReference type="InterPro" id="IPR013324">
    <property type="entry name" value="RNA_pol_sigma_r3/r4-like"/>
</dbReference>
<organism evidence="1 2">
    <name type="scientific">Sphingopyxis witflariensis</name>
    <dbReference type="NCBI Taxonomy" id="173675"/>
    <lineage>
        <taxon>Bacteria</taxon>
        <taxon>Pseudomonadati</taxon>
        <taxon>Pseudomonadota</taxon>
        <taxon>Alphaproteobacteria</taxon>
        <taxon>Sphingomonadales</taxon>
        <taxon>Sphingomonadaceae</taxon>
        <taxon>Sphingopyxis</taxon>
    </lineage>
</organism>
<comment type="caution">
    <text evidence="1">The sequence shown here is derived from an EMBL/GenBank/DDBJ whole genome shotgun (WGS) entry which is preliminary data.</text>
</comment>
<dbReference type="RefSeq" id="WP_088474384.1">
    <property type="nucleotide sequence ID" value="NZ_NISJ01000016.1"/>
</dbReference>
<accession>A0A246JES6</accession>
<evidence type="ECO:0008006" key="3">
    <source>
        <dbReference type="Google" id="ProtNLM"/>
    </source>
</evidence>
<evidence type="ECO:0000313" key="1">
    <source>
        <dbReference type="EMBL" id="OWQ91119.1"/>
    </source>
</evidence>
<evidence type="ECO:0000313" key="2">
    <source>
        <dbReference type="Proteomes" id="UP000197097"/>
    </source>
</evidence>
<proteinExistence type="predicted"/>
<dbReference type="SUPFAM" id="SSF88659">
    <property type="entry name" value="Sigma3 and sigma4 domains of RNA polymerase sigma factors"/>
    <property type="match status" value="1"/>
</dbReference>
<name>A0A246JES6_9SPHN</name>
<protein>
    <recommendedName>
        <fullName evidence="3">RNA polymerase sigma factor 70 region 4 type 2 domain-containing protein</fullName>
    </recommendedName>
</protein>
<dbReference type="EMBL" id="NISJ01000016">
    <property type="protein sequence ID" value="OWQ91119.1"/>
    <property type="molecule type" value="Genomic_DNA"/>
</dbReference>
<keyword evidence="2" id="KW-1185">Reference proteome</keyword>
<dbReference type="OrthoDB" id="7334872at2"/>
<dbReference type="InterPro" id="IPR036388">
    <property type="entry name" value="WH-like_DNA-bd_sf"/>
</dbReference>
<dbReference type="Proteomes" id="UP000197097">
    <property type="component" value="Unassembled WGS sequence"/>
</dbReference>
<reference evidence="1 2" key="1">
    <citation type="journal article" date="2002" name="Int. J. Syst. Evol. Microbiol.">
        <title>Sphingopyxis witflariensis sp. nov., isolated from activated sludge.</title>
        <authorList>
            <person name="Kampfer P."/>
            <person name="Witzenberger R."/>
            <person name="Denner E.B."/>
            <person name="Busse H.J."/>
            <person name="Neef A."/>
        </authorList>
    </citation>
    <scope>NUCLEOTIDE SEQUENCE [LARGE SCALE GENOMIC DNA]</scope>
    <source>
        <strain evidence="1 2">DSM 14551</strain>
    </source>
</reference>